<evidence type="ECO:0000313" key="2">
    <source>
        <dbReference type="Proteomes" id="UP000095409"/>
    </source>
</evidence>
<proteinExistence type="predicted"/>
<dbReference type="Pfam" id="PF14199">
    <property type="entry name" value="DUF4317"/>
    <property type="match status" value="1"/>
</dbReference>
<dbReference type="AlphaFoldDB" id="A0A174H6L0"/>
<dbReference type="EMBL" id="CYZD01000019">
    <property type="protein sequence ID" value="CUO70523.1"/>
    <property type="molecule type" value="Genomic_DNA"/>
</dbReference>
<dbReference type="GeneID" id="79804728"/>
<name>A0A174H6L0_9FIRM</name>
<organism evidence="1 2">
    <name type="scientific">Blautia obeum</name>
    <dbReference type="NCBI Taxonomy" id="40520"/>
    <lineage>
        <taxon>Bacteria</taxon>
        <taxon>Bacillati</taxon>
        <taxon>Bacillota</taxon>
        <taxon>Clostridia</taxon>
        <taxon>Lachnospirales</taxon>
        <taxon>Lachnospiraceae</taxon>
        <taxon>Blautia</taxon>
    </lineage>
</organism>
<dbReference type="Proteomes" id="UP000095409">
    <property type="component" value="Unassembled WGS sequence"/>
</dbReference>
<evidence type="ECO:0000313" key="1">
    <source>
        <dbReference type="EMBL" id="CUO70523.1"/>
    </source>
</evidence>
<evidence type="ECO:0008006" key="3">
    <source>
        <dbReference type="Google" id="ProtNLM"/>
    </source>
</evidence>
<protein>
    <recommendedName>
        <fullName evidence="3">DUF4317 family protein</fullName>
    </recommendedName>
</protein>
<reference evidence="1 2" key="1">
    <citation type="submission" date="2015-09" db="EMBL/GenBank/DDBJ databases">
        <authorList>
            <consortium name="Pathogen Informatics"/>
        </authorList>
    </citation>
    <scope>NUCLEOTIDE SEQUENCE [LARGE SCALE GENOMIC DNA]</scope>
    <source>
        <strain evidence="1 2">2789STDY5608837</strain>
    </source>
</reference>
<sequence>MSSITRINRDDMLELTRRMTIARTSMTRIAGSYMDADGFIDGTFNTNFLKLKNSEKEKNLTIAKAIPFAQTNQNLKRYKIPKEAYALGGIRQLLLGIKSCALKNDALLESFYDYIAENYHTNHDYAVYLFHNTYDIPLKAADHESLWESEETYEYIICAICPVSGDYEPGKPECGFIFPAFNSRTEDPDYIDIYQSNPDFPQKDLLKILQIPE</sequence>
<accession>A0A174H6L0</accession>
<gene>
    <name evidence="1" type="ORF">ERS852394_02816</name>
</gene>
<dbReference type="InterPro" id="IPR025466">
    <property type="entry name" value="DUF4317"/>
</dbReference>
<dbReference type="RefSeq" id="WP_044926086.1">
    <property type="nucleotide sequence ID" value="NZ_CYZD01000019.1"/>
</dbReference>